<organism evidence="2 3">
    <name type="scientific">Paramecium sonneborni</name>
    <dbReference type="NCBI Taxonomy" id="65129"/>
    <lineage>
        <taxon>Eukaryota</taxon>
        <taxon>Sar</taxon>
        <taxon>Alveolata</taxon>
        <taxon>Ciliophora</taxon>
        <taxon>Intramacronucleata</taxon>
        <taxon>Oligohymenophorea</taxon>
        <taxon>Peniculida</taxon>
        <taxon>Parameciidae</taxon>
        <taxon>Paramecium</taxon>
    </lineage>
</organism>
<evidence type="ECO:0000256" key="1">
    <source>
        <dbReference type="SAM" id="Phobius"/>
    </source>
</evidence>
<keyword evidence="3" id="KW-1185">Reference proteome</keyword>
<dbReference type="EMBL" id="CAJJDN010000041">
    <property type="protein sequence ID" value="CAD8081211.1"/>
    <property type="molecule type" value="Genomic_DNA"/>
</dbReference>
<keyword evidence="1" id="KW-1133">Transmembrane helix</keyword>
<sequence>MELFQIIEEVVDDDLLFILKYGLIISNFITIFILLYFKSKKQHNQKEEKKCVLIVTAHPDDEAMFFLPTISYLNDKNYEVHLLCLSNGNANNIGKIREAELQKCCKYLKINKLTIINDEHLQDSMSISWPIEKIQKIVEDYILQNNIKGVITFDKNGISDHVNHIACYKAISTMKRIEDLKVFVLETTNILRKYSSILDFFVSSILNDNLMVNLNILKAWKSMQIHNSQFVWYRKMFVVFSRYAYINTLIKI</sequence>
<evidence type="ECO:0000313" key="2">
    <source>
        <dbReference type="EMBL" id="CAD8081211.1"/>
    </source>
</evidence>
<dbReference type="PANTHER" id="PTHR12993">
    <property type="entry name" value="N-ACETYLGLUCOSAMINYL-PHOSPHATIDYLINOSITOL DE-N-ACETYLASE-RELATED"/>
    <property type="match status" value="1"/>
</dbReference>
<proteinExistence type="predicted"/>
<accession>A0A8S1MSN3</accession>
<dbReference type="PANTHER" id="PTHR12993:SF11">
    <property type="entry name" value="N-ACETYLGLUCOSAMINYL-PHOSPHATIDYLINOSITOL DE-N-ACETYLASE"/>
    <property type="match status" value="1"/>
</dbReference>
<dbReference type="InterPro" id="IPR003737">
    <property type="entry name" value="GlcNAc_PI_deacetylase-related"/>
</dbReference>
<keyword evidence="1" id="KW-0812">Transmembrane</keyword>
<evidence type="ECO:0000313" key="3">
    <source>
        <dbReference type="Proteomes" id="UP000692954"/>
    </source>
</evidence>
<keyword evidence="1" id="KW-0472">Membrane</keyword>
<evidence type="ECO:0008006" key="4">
    <source>
        <dbReference type="Google" id="ProtNLM"/>
    </source>
</evidence>
<protein>
    <recommendedName>
        <fullName evidence="4">N-acetylglucosaminylphosphatidylinositol deacetylase</fullName>
    </recommendedName>
</protein>
<dbReference type="OrthoDB" id="440160at2759"/>
<comment type="caution">
    <text evidence="2">The sequence shown here is derived from an EMBL/GenBank/DDBJ whole genome shotgun (WGS) entry which is preliminary data.</text>
</comment>
<dbReference type="Proteomes" id="UP000692954">
    <property type="component" value="Unassembled WGS sequence"/>
</dbReference>
<reference evidence="2" key="1">
    <citation type="submission" date="2021-01" db="EMBL/GenBank/DDBJ databases">
        <authorList>
            <consortium name="Genoscope - CEA"/>
            <person name="William W."/>
        </authorList>
    </citation>
    <scope>NUCLEOTIDE SEQUENCE</scope>
</reference>
<dbReference type="GO" id="GO:0005783">
    <property type="term" value="C:endoplasmic reticulum"/>
    <property type="evidence" value="ECO:0007669"/>
    <property type="project" value="TreeGrafter"/>
</dbReference>
<dbReference type="AlphaFoldDB" id="A0A8S1MSN3"/>
<feature type="transmembrane region" description="Helical" evidence="1">
    <location>
        <begin position="15"/>
        <end position="37"/>
    </location>
</feature>
<name>A0A8S1MSN3_9CILI</name>
<dbReference type="GO" id="GO:0000225">
    <property type="term" value="F:N-acetylglucosaminylphosphatidylinositol deacetylase activity"/>
    <property type="evidence" value="ECO:0007669"/>
    <property type="project" value="TreeGrafter"/>
</dbReference>
<gene>
    <name evidence="2" type="ORF">PSON_ATCC_30995.1.T0410288</name>
</gene>
<dbReference type="Pfam" id="PF02585">
    <property type="entry name" value="PIG-L"/>
    <property type="match status" value="1"/>
</dbReference>